<comment type="caution">
    <text evidence="6">The sequence shown here is derived from an EMBL/GenBank/DDBJ whole genome shotgun (WGS) entry which is preliminary data.</text>
</comment>
<gene>
    <name evidence="6" type="ORF">GTS_27350</name>
</gene>
<comment type="similarity">
    <text evidence="1">Belongs to the 'phage' integrase family.</text>
</comment>
<proteinExistence type="inferred from homology"/>
<sequence length="288" mass="32268">MTGEHDCVKAKCKPHECKPLAASTVRQIHAILSGTLGAAERWDWIDSNPCRSVKRPKQKPPEPDPPSPKEAARLAEKAFSIDEDWGTLVWLVMTTGIRRGEACALRFTDLQIDWDDTAGDSDGILEVRRNYVRRAGISKEKATKTHQMRRIALDSETVTLLREHRERVKKRVEALGRKFTDDLFVFSGSKTPDHTEPYSPNAVTQRYKDMAARLGIDTHIHSLRHYSATEFLTAGVDLRTVAGRLGHGGGGSTTLRVYAAWVAASDRKAAEILASRMPKRSRSRRDDK</sequence>
<dbReference type="GO" id="GO:0006310">
    <property type="term" value="P:DNA recombination"/>
    <property type="evidence" value="ECO:0007669"/>
    <property type="project" value="UniProtKB-KW"/>
</dbReference>
<accession>A0A4D4J7D7</accession>
<dbReference type="Gene3D" id="1.10.443.10">
    <property type="entry name" value="Intergrase catalytic core"/>
    <property type="match status" value="1"/>
</dbReference>
<keyword evidence="2" id="KW-0238">DNA-binding</keyword>
<dbReference type="AlphaFoldDB" id="A0A4D4J7D7"/>
<dbReference type="InterPro" id="IPR013762">
    <property type="entry name" value="Integrase-like_cat_sf"/>
</dbReference>
<keyword evidence="3" id="KW-0233">DNA recombination</keyword>
<evidence type="ECO:0000313" key="6">
    <source>
        <dbReference type="EMBL" id="GDY31102.1"/>
    </source>
</evidence>
<organism evidence="6 7">
    <name type="scientific">Gandjariella thermophila</name>
    <dbReference type="NCBI Taxonomy" id="1931992"/>
    <lineage>
        <taxon>Bacteria</taxon>
        <taxon>Bacillati</taxon>
        <taxon>Actinomycetota</taxon>
        <taxon>Actinomycetes</taxon>
        <taxon>Pseudonocardiales</taxon>
        <taxon>Pseudonocardiaceae</taxon>
        <taxon>Gandjariella</taxon>
    </lineage>
</organism>
<evidence type="ECO:0000256" key="2">
    <source>
        <dbReference type="ARBA" id="ARBA00023125"/>
    </source>
</evidence>
<protein>
    <recommendedName>
        <fullName evidence="5">Tyr recombinase domain-containing protein</fullName>
    </recommendedName>
</protein>
<dbReference type="SUPFAM" id="SSF56349">
    <property type="entry name" value="DNA breaking-rejoining enzymes"/>
    <property type="match status" value="1"/>
</dbReference>
<reference evidence="7" key="1">
    <citation type="submission" date="2019-04" db="EMBL/GenBank/DDBJ databases">
        <title>Draft genome sequence of Pseudonocardiaceae bacterium SL3-2-4.</title>
        <authorList>
            <person name="Ningsih F."/>
            <person name="Yokota A."/>
            <person name="Sakai Y."/>
            <person name="Nanatani K."/>
            <person name="Yabe S."/>
            <person name="Oetari A."/>
            <person name="Sjamsuridzal W."/>
        </authorList>
    </citation>
    <scope>NUCLEOTIDE SEQUENCE [LARGE SCALE GENOMIC DNA]</scope>
    <source>
        <strain evidence="7">SL3-2-4</strain>
    </source>
</reference>
<evidence type="ECO:0000256" key="3">
    <source>
        <dbReference type="ARBA" id="ARBA00023172"/>
    </source>
</evidence>
<feature type="region of interest" description="Disordered" evidence="4">
    <location>
        <begin position="49"/>
        <end position="70"/>
    </location>
</feature>
<dbReference type="InterPro" id="IPR002104">
    <property type="entry name" value="Integrase_catalytic"/>
</dbReference>
<dbReference type="InterPro" id="IPR010998">
    <property type="entry name" value="Integrase_recombinase_N"/>
</dbReference>
<keyword evidence="7" id="KW-1185">Reference proteome</keyword>
<dbReference type="PANTHER" id="PTHR30349">
    <property type="entry name" value="PHAGE INTEGRASE-RELATED"/>
    <property type="match status" value="1"/>
</dbReference>
<evidence type="ECO:0000256" key="4">
    <source>
        <dbReference type="SAM" id="MobiDB-lite"/>
    </source>
</evidence>
<dbReference type="GO" id="GO:0015074">
    <property type="term" value="P:DNA integration"/>
    <property type="evidence" value="ECO:0007669"/>
    <property type="project" value="InterPro"/>
</dbReference>
<name>A0A4D4J7D7_9PSEU</name>
<dbReference type="Proteomes" id="UP000298860">
    <property type="component" value="Unassembled WGS sequence"/>
</dbReference>
<dbReference type="PROSITE" id="PS51898">
    <property type="entry name" value="TYR_RECOMBINASE"/>
    <property type="match status" value="1"/>
</dbReference>
<dbReference type="EMBL" id="BJFL01000011">
    <property type="protein sequence ID" value="GDY31102.1"/>
    <property type="molecule type" value="Genomic_DNA"/>
</dbReference>
<dbReference type="GO" id="GO:0003677">
    <property type="term" value="F:DNA binding"/>
    <property type="evidence" value="ECO:0007669"/>
    <property type="project" value="UniProtKB-KW"/>
</dbReference>
<evidence type="ECO:0000259" key="5">
    <source>
        <dbReference type="PROSITE" id="PS51898"/>
    </source>
</evidence>
<dbReference type="Gene3D" id="1.10.150.130">
    <property type="match status" value="1"/>
</dbReference>
<dbReference type="PANTHER" id="PTHR30349:SF64">
    <property type="entry name" value="PROPHAGE INTEGRASE INTD-RELATED"/>
    <property type="match status" value="1"/>
</dbReference>
<dbReference type="RefSeq" id="WP_225978375.1">
    <property type="nucleotide sequence ID" value="NZ_BJFL01000011.1"/>
</dbReference>
<evidence type="ECO:0000313" key="7">
    <source>
        <dbReference type="Proteomes" id="UP000298860"/>
    </source>
</evidence>
<feature type="domain" description="Tyr recombinase" evidence="5">
    <location>
        <begin position="61"/>
        <end position="271"/>
    </location>
</feature>
<dbReference type="InterPro" id="IPR050090">
    <property type="entry name" value="Tyrosine_recombinase_XerCD"/>
</dbReference>
<dbReference type="InterPro" id="IPR011010">
    <property type="entry name" value="DNA_brk_join_enz"/>
</dbReference>
<evidence type="ECO:0000256" key="1">
    <source>
        <dbReference type="ARBA" id="ARBA00008857"/>
    </source>
</evidence>
<dbReference type="Pfam" id="PF00589">
    <property type="entry name" value="Phage_integrase"/>
    <property type="match status" value="1"/>
</dbReference>